<keyword evidence="2" id="KW-1185">Reference proteome</keyword>
<comment type="caution">
    <text evidence="1">The sequence shown here is derived from an EMBL/GenBank/DDBJ whole genome shotgun (WGS) entry which is preliminary data.</text>
</comment>
<gene>
    <name evidence="1" type="ORF">GARC_4953</name>
</gene>
<organism evidence="1 2">
    <name type="scientific">Paraglaciecola arctica BSs20135</name>
    <dbReference type="NCBI Taxonomy" id="493475"/>
    <lineage>
        <taxon>Bacteria</taxon>
        <taxon>Pseudomonadati</taxon>
        <taxon>Pseudomonadota</taxon>
        <taxon>Gammaproteobacteria</taxon>
        <taxon>Alteromonadales</taxon>
        <taxon>Alteromonadaceae</taxon>
        <taxon>Paraglaciecola</taxon>
    </lineage>
</organism>
<dbReference type="AlphaFoldDB" id="K6XMM0"/>
<dbReference type="EMBL" id="BAEO01000065">
    <property type="protein sequence ID" value="GAC21889.1"/>
    <property type="molecule type" value="Genomic_DNA"/>
</dbReference>
<dbReference type="Proteomes" id="UP000006327">
    <property type="component" value="Unassembled WGS sequence"/>
</dbReference>
<name>K6XMM0_9ALTE</name>
<proteinExistence type="predicted"/>
<evidence type="ECO:0000313" key="1">
    <source>
        <dbReference type="EMBL" id="GAC21889.1"/>
    </source>
</evidence>
<protein>
    <submittedName>
        <fullName evidence="1">Uncharacterized protein</fullName>
    </submittedName>
</protein>
<sequence length="52" mass="5978">MGEVICICLSDLNALRNAVTSKVERIDQQVTLQRIAEKHQLSEQDIFTLIRH</sequence>
<evidence type="ECO:0000313" key="2">
    <source>
        <dbReference type="Proteomes" id="UP000006327"/>
    </source>
</evidence>
<reference evidence="1 2" key="1">
    <citation type="journal article" date="2017" name="Antonie Van Leeuwenhoek">
        <title>Rhizobium rhizosphaerae sp. nov., a novel species isolated from rice rhizosphere.</title>
        <authorList>
            <person name="Zhao J.J."/>
            <person name="Zhang J."/>
            <person name="Zhang R.J."/>
            <person name="Zhang C.W."/>
            <person name="Yin H.Q."/>
            <person name="Zhang X.X."/>
        </authorList>
    </citation>
    <scope>NUCLEOTIDE SEQUENCE [LARGE SCALE GENOMIC DNA]</scope>
    <source>
        <strain evidence="1 2">BSs20135</strain>
    </source>
</reference>
<dbReference type="STRING" id="493475.GARC_4953"/>
<accession>K6XMM0</accession>